<name>A0A178K114_9GAMM</name>
<evidence type="ECO:0000313" key="2">
    <source>
        <dbReference type="Proteomes" id="UP000078503"/>
    </source>
</evidence>
<dbReference type="Proteomes" id="UP000078503">
    <property type="component" value="Unassembled WGS sequence"/>
</dbReference>
<dbReference type="STRING" id="858640.A3K86_18765"/>
<proteinExistence type="predicted"/>
<dbReference type="AlphaFoldDB" id="A0A178K114"/>
<dbReference type="OrthoDB" id="9815328at2"/>
<comment type="caution">
    <text evidence="1">The sequence shown here is derived from an EMBL/GenBank/DDBJ whole genome shotgun (WGS) entry which is preliminary data.</text>
</comment>
<evidence type="ECO:0000313" key="1">
    <source>
        <dbReference type="EMBL" id="OAN11019.1"/>
    </source>
</evidence>
<reference evidence="1 2" key="1">
    <citation type="submission" date="2016-03" db="EMBL/GenBank/DDBJ databases">
        <title>Photobacterium proteolyticum sp. nov. a protease producing bacterium isolated from ocean sediments of Laizhou Bay.</title>
        <authorList>
            <person name="Li Y."/>
        </authorList>
    </citation>
    <scope>NUCLEOTIDE SEQUENCE [LARGE SCALE GENOMIC DNA]</scope>
    <source>
        <strain evidence="1 2">R-40508</strain>
    </source>
</reference>
<organism evidence="1 2">
    <name type="scientific">Photobacterium jeanii</name>
    <dbReference type="NCBI Taxonomy" id="858640"/>
    <lineage>
        <taxon>Bacteria</taxon>
        <taxon>Pseudomonadati</taxon>
        <taxon>Pseudomonadota</taxon>
        <taxon>Gammaproteobacteria</taxon>
        <taxon>Vibrionales</taxon>
        <taxon>Vibrionaceae</taxon>
        <taxon>Photobacterium</taxon>
    </lineage>
</organism>
<keyword evidence="2" id="KW-1185">Reference proteome</keyword>
<protein>
    <recommendedName>
        <fullName evidence="3">Lipoprotein</fullName>
    </recommendedName>
</protein>
<dbReference type="RefSeq" id="WP_068334979.1">
    <property type="nucleotide sequence ID" value="NZ_LVHF01000033.1"/>
</dbReference>
<dbReference type="EMBL" id="LVHF01000033">
    <property type="protein sequence ID" value="OAN11019.1"/>
    <property type="molecule type" value="Genomic_DNA"/>
</dbReference>
<accession>A0A178K114</accession>
<sequence>MKLIKGLIIAAMITGVVGCSRVHPVLNVENAPVSYNLQSQQVRSAILESGTARGWIMNETKPGTIRGEINVRTHKAVIDVEYNNKAYSIHYVSSENLKYEDGNIHRNYNKWITNLDQDIKKKLATLAQ</sequence>
<gene>
    <name evidence="1" type="ORF">A3K86_18765</name>
</gene>
<dbReference type="PROSITE" id="PS51257">
    <property type="entry name" value="PROKAR_LIPOPROTEIN"/>
    <property type="match status" value="1"/>
</dbReference>
<evidence type="ECO:0008006" key="3">
    <source>
        <dbReference type="Google" id="ProtNLM"/>
    </source>
</evidence>